<feature type="transmembrane region" description="Helical" evidence="6">
    <location>
        <begin position="125"/>
        <end position="145"/>
    </location>
</feature>
<feature type="transmembrane region" description="Helical" evidence="6">
    <location>
        <begin position="98"/>
        <end position="118"/>
    </location>
</feature>
<dbReference type="EMBL" id="JAFLCK010000019">
    <property type="protein sequence ID" value="MBN8661329.1"/>
    <property type="molecule type" value="Genomic_DNA"/>
</dbReference>
<reference evidence="8" key="1">
    <citation type="submission" date="2021-02" db="EMBL/GenBank/DDBJ databases">
        <title>Genome-Resolved Metagenomics of a Microbial Community Performing Photosynthetic Biological Nutrient Removal.</title>
        <authorList>
            <person name="Mcdaniel E.A."/>
        </authorList>
    </citation>
    <scope>NUCLEOTIDE SEQUENCE</scope>
    <source>
        <strain evidence="8">UWPOB_OBS1</strain>
    </source>
</reference>
<evidence type="ECO:0000256" key="6">
    <source>
        <dbReference type="SAM" id="Phobius"/>
    </source>
</evidence>
<keyword evidence="4 6" id="KW-1133">Transmembrane helix</keyword>
<feature type="domain" description="EamA" evidence="7">
    <location>
        <begin position="13"/>
        <end position="144"/>
    </location>
</feature>
<feature type="transmembrane region" description="Helical" evidence="6">
    <location>
        <begin position="40"/>
        <end position="61"/>
    </location>
</feature>
<dbReference type="Gene3D" id="1.10.3730.20">
    <property type="match status" value="1"/>
</dbReference>
<dbReference type="PANTHER" id="PTHR32322:SF2">
    <property type="entry name" value="EAMA DOMAIN-CONTAINING PROTEIN"/>
    <property type="match status" value="1"/>
</dbReference>
<feature type="transmembrane region" description="Helical" evidence="6">
    <location>
        <begin position="257"/>
        <end position="274"/>
    </location>
</feature>
<evidence type="ECO:0000256" key="3">
    <source>
        <dbReference type="ARBA" id="ARBA00022692"/>
    </source>
</evidence>
<organism evidence="8 9">
    <name type="scientific">Candidatus Obscuribacter phosphatis</name>
    <dbReference type="NCBI Taxonomy" id="1906157"/>
    <lineage>
        <taxon>Bacteria</taxon>
        <taxon>Bacillati</taxon>
        <taxon>Candidatus Melainabacteria</taxon>
        <taxon>Candidatus Obscuribacterales</taxon>
        <taxon>Candidatus Obscuribacteraceae</taxon>
        <taxon>Candidatus Obscuribacter</taxon>
    </lineage>
</organism>
<dbReference type="InterPro" id="IPR000620">
    <property type="entry name" value="EamA_dom"/>
</dbReference>
<keyword evidence="3 6" id="KW-0812">Transmembrane</keyword>
<proteinExistence type="inferred from homology"/>
<feature type="domain" description="EamA" evidence="7">
    <location>
        <begin position="159"/>
        <end position="296"/>
    </location>
</feature>
<dbReference type="Pfam" id="PF00892">
    <property type="entry name" value="EamA"/>
    <property type="match status" value="2"/>
</dbReference>
<comment type="subcellular location">
    <subcellularLocation>
        <location evidence="1">Membrane</location>
        <topology evidence="1">Multi-pass membrane protein</topology>
    </subcellularLocation>
</comment>
<dbReference type="PANTHER" id="PTHR32322">
    <property type="entry name" value="INNER MEMBRANE TRANSPORTER"/>
    <property type="match status" value="1"/>
</dbReference>
<evidence type="ECO:0000313" key="9">
    <source>
        <dbReference type="Proteomes" id="UP000664277"/>
    </source>
</evidence>
<feature type="transmembrane region" description="Helical" evidence="6">
    <location>
        <begin position="188"/>
        <end position="207"/>
    </location>
</feature>
<gene>
    <name evidence="8" type="ORF">J0M35_13255</name>
</gene>
<feature type="transmembrane region" description="Helical" evidence="6">
    <location>
        <begin position="227"/>
        <end position="245"/>
    </location>
</feature>
<evidence type="ECO:0000256" key="5">
    <source>
        <dbReference type="ARBA" id="ARBA00023136"/>
    </source>
</evidence>
<feature type="transmembrane region" description="Helical" evidence="6">
    <location>
        <begin position="280"/>
        <end position="302"/>
    </location>
</feature>
<dbReference type="InterPro" id="IPR037185">
    <property type="entry name" value="EmrE-like"/>
</dbReference>
<dbReference type="GO" id="GO:0016020">
    <property type="term" value="C:membrane"/>
    <property type="evidence" value="ECO:0007669"/>
    <property type="project" value="UniProtKB-SubCell"/>
</dbReference>
<evidence type="ECO:0000256" key="4">
    <source>
        <dbReference type="ARBA" id="ARBA00022989"/>
    </source>
</evidence>
<name>A0A8J7TM55_9BACT</name>
<feature type="transmembrane region" description="Helical" evidence="6">
    <location>
        <begin position="157"/>
        <end position="176"/>
    </location>
</feature>
<evidence type="ECO:0000259" key="7">
    <source>
        <dbReference type="Pfam" id="PF00892"/>
    </source>
</evidence>
<protein>
    <submittedName>
        <fullName evidence="8">EamA family transporter</fullName>
    </submittedName>
</protein>
<dbReference type="AlphaFoldDB" id="A0A8J7TM55"/>
<accession>A0A8J7TM55</accession>
<keyword evidence="5 6" id="KW-0472">Membrane</keyword>
<comment type="caution">
    <text evidence="8">The sequence shown here is derived from an EMBL/GenBank/DDBJ whole genome shotgun (WGS) entry which is preliminary data.</text>
</comment>
<feature type="transmembrane region" description="Helical" evidence="6">
    <location>
        <begin position="12"/>
        <end position="34"/>
    </location>
</feature>
<evidence type="ECO:0000313" key="8">
    <source>
        <dbReference type="EMBL" id="MBN8661329.1"/>
    </source>
</evidence>
<evidence type="ECO:0000256" key="2">
    <source>
        <dbReference type="ARBA" id="ARBA00007362"/>
    </source>
</evidence>
<comment type="similarity">
    <text evidence="2">Belongs to the EamA transporter family.</text>
</comment>
<dbReference type="Proteomes" id="UP000664277">
    <property type="component" value="Unassembled WGS sequence"/>
</dbReference>
<dbReference type="InterPro" id="IPR050638">
    <property type="entry name" value="AA-Vitamin_Transporters"/>
</dbReference>
<dbReference type="SUPFAM" id="SSF103481">
    <property type="entry name" value="Multidrug resistance efflux transporter EmrE"/>
    <property type="match status" value="2"/>
</dbReference>
<feature type="transmembrane region" description="Helical" evidence="6">
    <location>
        <begin position="73"/>
        <end position="92"/>
    </location>
</feature>
<evidence type="ECO:0000256" key="1">
    <source>
        <dbReference type="ARBA" id="ARBA00004141"/>
    </source>
</evidence>
<sequence length="322" mass="34268">MEAKIRPSKLQIALAFLTIYVIWGSTYLAIRFAIDTIPPLVMAGARFLLAGIPLYLVLRIGGAARPSLAEWRTSILLGILLLSVGTGGVVLSEKSVPSGLVSLLVAMVPVYVAILEWVFAGFKKVSNLSVLGLAVSTIGIFILVAPSLTGASMRVDFGGLSLVLLSSFSWALGTVIGRKLTMPRSVMLGTAMQMISGGAFLLLAAFLMGEHRDFSFFEVSTQSLLAFIYLTVFGSIAAFSAYTWLVKHLSAGKVSTYAYVNPVVAVLLGWVILGEPVGPTTALAAFTILSGVAVLSLGNAGFELRKLSFCRIDLQSKIDKVR</sequence>